<proteinExistence type="inferred from homology"/>
<feature type="repeat" description="PPR" evidence="3">
    <location>
        <begin position="566"/>
        <end position="600"/>
    </location>
</feature>
<dbReference type="Pfam" id="PF01535">
    <property type="entry name" value="PPR"/>
    <property type="match status" value="1"/>
</dbReference>
<dbReference type="PANTHER" id="PTHR47447:SF23">
    <property type="entry name" value="PENTACOTRIPEPTIDE-REPEAT REGION OF PRORP DOMAIN-CONTAINING PROTEIN"/>
    <property type="match status" value="1"/>
</dbReference>
<comment type="caution">
    <text evidence="5">The sequence shown here is derived from an EMBL/GenBank/DDBJ whole genome shotgun (WGS) entry which is preliminary data.</text>
</comment>
<feature type="repeat" description="PPR" evidence="3">
    <location>
        <begin position="671"/>
        <end position="705"/>
    </location>
</feature>
<reference evidence="5" key="1">
    <citation type="submission" date="2017-07" db="EMBL/GenBank/DDBJ databases">
        <title>Taro Niue Genome Assembly and Annotation.</title>
        <authorList>
            <person name="Atibalentja N."/>
            <person name="Keating K."/>
            <person name="Fields C.J."/>
        </authorList>
    </citation>
    <scope>NUCLEOTIDE SEQUENCE</scope>
    <source>
        <strain evidence="5">Niue_2</strain>
        <tissue evidence="5">Leaf</tissue>
    </source>
</reference>
<dbReference type="Gene3D" id="1.25.40.10">
    <property type="entry name" value="Tetratricopeptide repeat domain"/>
    <property type="match status" value="3"/>
</dbReference>
<dbReference type="InterPro" id="IPR002885">
    <property type="entry name" value="PPR_rpt"/>
</dbReference>
<feature type="repeat" description="PPR" evidence="3">
    <location>
        <begin position="425"/>
        <end position="459"/>
    </location>
</feature>
<sequence>VPQPYTPPPVHPPHYVRRASTVPPSSHPMALRFYHCKPFPPLPFHLPPSIRSNPSSSLPIPPLPFPRGAFKWFPLLAAASDDAAAVGEIATAVSPASLNPIFLPYLEEEAAEEEEGDVDAEGVGLVALAEGENAEKPSGEEVGDEGDPDPIRSFFEFKIPAPDPVNEGRTSLQKNRRTSWRLADDADVCVEEDEELEDIELESGLGSQGPSLVSEVDGLVGEILQLARDVPENSTLGELLGSFGGRVGEGVCIELLGRLGVEGLISESLYLFEWMGLQEPSLVTPRACSVLFPVLGRAGKWKELMTLFENLPRAKRFRDVHVYNAAISGMASCGRYGDAWTVYEKMETNNVKPDNVTCSILVTIMRKTGQNSKDVWQFFQKMNRKGVNLRMEAFGALIKSFCDEGLKKEALIIQSEMEKKGISSNTVIYNTLMNAYVKSNQVEDAEGLFSEMKKKGLEPTTVTFNILMDAYSRRMQPEIIEHLLNEMQDLGLKPNVKSYTCLVSAYGRQRKLSDMAADAFLRMKKIGIKPTSHSYTALIHAYSVGGWDAKALSAFESMKREGIAPSIETYTALLDAFRRAGNAENLMEIWKSMINDRVEGTRVTFNIILDGLAKNGLYVQARDVISEFGRIGIQPTNMTYNMLMNAYARGGQHYKLPQLLKEMAALNLKPDSITYMTMIYAYVRVRDFSRAFFYHKQMVKSGQVPDARSYQKLRSILDVKAAVKNRRDKSALLGIINSSMGLLKRKKGKKDEFWKYKKKRSGVQKASGN</sequence>
<feature type="repeat" description="PPR" evidence="3">
    <location>
        <begin position="636"/>
        <end position="670"/>
    </location>
</feature>
<evidence type="ECO:0000256" key="3">
    <source>
        <dbReference type="PROSITE-ProRule" id="PRU00708"/>
    </source>
</evidence>
<dbReference type="Proteomes" id="UP000652761">
    <property type="component" value="Unassembled WGS sequence"/>
</dbReference>
<feature type="repeat" description="PPR" evidence="3">
    <location>
        <begin position="601"/>
        <end position="635"/>
    </location>
</feature>
<keyword evidence="2" id="KW-0677">Repeat</keyword>
<evidence type="ECO:0000313" key="6">
    <source>
        <dbReference type="Proteomes" id="UP000652761"/>
    </source>
</evidence>
<feature type="compositionally biased region" description="Pro residues" evidence="4">
    <location>
        <begin position="1"/>
        <end position="12"/>
    </location>
</feature>
<dbReference type="PANTHER" id="PTHR47447">
    <property type="entry name" value="OS03G0856100 PROTEIN"/>
    <property type="match status" value="1"/>
</dbReference>
<feature type="region of interest" description="Disordered" evidence="4">
    <location>
        <begin position="1"/>
        <end position="23"/>
    </location>
</feature>
<gene>
    <name evidence="5" type="ORF">Taro_034487</name>
</gene>
<feature type="non-terminal residue" evidence="5">
    <location>
        <position position="1"/>
    </location>
</feature>
<feature type="repeat" description="PPR" evidence="3">
    <location>
        <begin position="460"/>
        <end position="494"/>
    </location>
</feature>
<feature type="repeat" description="PPR" evidence="3">
    <location>
        <begin position="390"/>
        <end position="424"/>
    </location>
</feature>
<dbReference type="Pfam" id="PF13812">
    <property type="entry name" value="PPR_3"/>
    <property type="match status" value="2"/>
</dbReference>
<evidence type="ECO:0008006" key="7">
    <source>
        <dbReference type="Google" id="ProtNLM"/>
    </source>
</evidence>
<evidence type="ECO:0000256" key="1">
    <source>
        <dbReference type="ARBA" id="ARBA00007626"/>
    </source>
</evidence>
<dbReference type="InterPro" id="IPR011990">
    <property type="entry name" value="TPR-like_helical_dom_sf"/>
</dbReference>
<feature type="repeat" description="PPR" evidence="3">
    <location>
        <begin position="319"/>
        <end position="353"/>
    </location>
</feature>
<feature type="repeat" description="PPR" evidence="3">
    <location>
        <begin position="495"/>
        <end position="530"/>
    </location>
</feature>
<feature type="repeat" description="PPR" evidence="3">
    <location>
        <begin position="354"/>
        <end position="389"/>
    </location>
</feature>
<dbReference type="PROSITE" id="PS51375">
    <property type="entry name" value="PPR"/>
    <property type="match status" value="11"/>
</dbReference>
<comment type="similarity">
    <text evidence="1">Belongs to the PPR family. P subfamily.</text>
</comment>
<evidence type="ECO:0000256" key="4">
    <source>
        <dbReference type="SAM" id="MobiDB-lite"/>
    </source>
</evidence>
<evidence type="ECO:0000256" key="2">
    <source>
        <dbReference type="ARBA" id="ARBA00022737"/>
    </source>
</evidence>
<keyword evidence="6" id="KW-1185">Reference proteome</keyword>
<dbReference type="Pfam" id="PF13041">
    <property type="entry name" value="PPR_2"/>
    <property type="match status" value="3"/>
</dbReference>
<dbReference type="EMBL" id="NMUH01002725">
    <property type="protein sequence ID" value="MQM01728.1"/>
    <property type="molecule type" value="Genomic_DNA"/>
</dbReference>
<evidence type="ECO:0000313" key="5">
    <source>
        <dbReference type="EMBL" id="MQM01728.1"/>
    </source>
</evidence>
<accession>A0A843W461</accession>
<dbReference type="OrthoDB" id="5588846at2759"/>
<protein>
    <recommendedName>
        <fullName evidence="7">Pentatricopeptide repeat-containing protein</fullName>
    </recommendedName>
</protein>
<feature type="repeat" description="PPR" evidence="3">
    <location>
        <begin position="531"/>
        <end position="565"/>
    </location>
</feature>
<dbReference type="AlphaFoldDB" id="A0A843W461"/>
<dbReference type="NCBIfam" id="TIGR00756">
    <property type="entry name" value="PPR"/>
    <property type="match status" value="7"/>
</dbReference>
<name>A0A843W461_COLES</name>
<organism evidence="5 6">
    <name type="scientific">Colocasia esculenta</name>
    <name type="common">Wild taro</name>
    <name type="synonym">Arum esculentum</name>
    <dbReference type="NCBI Taxonomy" id="4460"/>
    <lineage>
        <taxon>Eukaryota</taxon>
        <taxon>Viridiplantae</taxon>
        <taxon>Streptophyta</taxon>
        <taxon>Embryophyta</taxon>
        <taxon>Tracheophyta</taxon>
        <taxon>Spermatophyta</taxon>
        <taxon>Magnoliopsida</taxon>
        <taxon>Liliopsida</taxon>
        <taxon>Araceae</taxon>
        <taxon>Aroideae</taxon>
        <taxon>Colocasieae</taxon>
        <taxon>Colocasia</taxon>
    </lineage>
</organism>